<organism evidence="2 3">
    <name type="scientific">Cercospora beticola</name>
    <name type="common">Sugarbeet leaf spot fungus</name>
    <dbReference type="NCBI Taxonomy" id="122368"/>
    <lineage>
        <taxon>Eukaryota</taxon>
        <taxon>Fungi</taxon>
        <taxon>Dikarya</taxon>
        <taxon>Ascomycota</taxon>
        <taxon>Pezizomycotina</taxon>
        <taxon>Dothideomycetes</taxon>
        <taxon>Dothideomycetidae</taxon>
        <taxon>Mycosphaerellales</taxon>
        <taxon>Mycosphaerellaceae</taxon>
        <taxon>Cercospora</taxon>
    </lineage>
</organism>
<evidence type="ECO:0000313" key="2">
    <source>
        <dbReference type="EMBL" id="WPB04504.1"/>
    </source>
</evidence>
<gene>
    <name evidence="2" type="ORF">RHO25_009150</name>
</gene>
<dbReference type="Gene3D" id="4.10.280.10">
    <property type="entry name" value="Helix-loop-helix DNA-binding domain"/>
    <property type="match status" value="1"/>
</dbReference>
<evidence type="ECO:0008006" key="4">
    <source>
        <dbReference type="Google" id="ProtNLM"/>
    </source>
</evidence>
<evidence type="ECO:0000313" key="3">
    <source>
        <dbReference type="Proteomes" id="UP001302367"/>
    </source>
</evidence>
<accession>A0ABZ0NYP8</accession>
<name>A0ABZ0NYP8_CERBT</name>
<dbReference type="Proteomes" id="UP001302367">
    <property type="component" value="Chromosome 6"/>
</dbReference>
<proteinExistence type="predicted"/>
<feature type="region of interest" description="Disordered" evidence="1">
    <location>
        <begin position="31"/>
        <end position="65"/>
    </location>
</feature>
<keyword evidence="3" id="KW-1185">Reference proteome</keyword>
<dbReference type="InterPro" id="IPR036638">
    <property type="entry name" value="HLH_DNA-bd_sf"/>
</dbReference>
<dbReference type="EMBL" id="CP134189">
    <property type="protein sequence ID" value="WPB04504.1"/>
    <property type="molecule type" value="Genomic_DNA"/>
</dbReference>
<dbReference type="RefSeq" id="XP_065459227.1">
    <property type="nucleotide sequence ID" value="XM_065603155.1"/>
</dbReference>
<feature type="compositionally biased region" description="Polar residues" evidence="1">
    <location>
        <begin position="31"/>
        <end position="60"/>
    </location>
</feature>
<dbReference type="SUPFAM" id="SSF47459">
    <property type="entry name" value="HLH, helix-loop-helix DNA-binding domain"/>
    <property type="match status" value="1"/>
</dbReference>
<sequence length="255" mass="28258">MEMNPNEFSDLGLSNDSVFNDFSVDNLFTLTPTSEVNPQSGDGATSQLPIEPQFPQNGTAPQDPAADSLATILDTVDEEAIFEYLKTRAGARPASRRRLRDVEDKPSQVQRKAYHKFSYEELTAGQSASQVPPKRRNSRLREGVTEPTPSRPHYAVEKRYRSALNTKYAKLTDAVLQDSTQRICQAANPEWNMQALEGGNRLNKKATLSAALDTIDVLVECCERKAGELEDLEKGRQAISARARELVGQDINSAM</sequence>
<protein>
    <recommendedName>
        <fullName evidence="4">BHLH domain-containing protein</fullName>
    </recommendedName>
</protein>
<feature type="region of interest" description="Disordered" evidence="1">
    <location>
        <begin position="92"/>
        <end position="152"/>
    </location>
</feature>
<evidence type="ECO:0000256" key="1">
    <source>
        <dbReference type="SAM" id="MobiDB-lite"/>
    </source>
</evidence>
<dbReference type="GeneID" id="90644546"/>
<reference evidence="2 3" key="1">
    <citation type="submission" date="2023-09" db="EMBL/GenBank/DDBJ databases">
        <title>Complete-Gapless Cercospora beticola genome.</title>
        <authorList>
            <person name="Wyatt N.A."/>
            <person name="Spanner R.E."/>
            <person name="Bolton M.D."/>
        </authorList>
    </citation>
    <scope>NUCLEOTIDE SEQUENCE [LARGE SCALE GENOMIC DNA]</scope>
    <source>
        <strain evidence="2">Cb09-40</strain>
    </source>
</reference>